<dbReference type="InterPro" id="IPR011005">
    <property type="entry name" value="Dihydropteroate_synth-like_sf"/>
</dbReference>
<evidence type="ECO:0000313" key="14">
    <source>
        <dbReference type="Proteomes" id="UP000321685"/>
    </source>
</evidence>
<dbReference type="EMBL" id="BJVJ01000023">
    <property type="protein sequence ID" value="GEL23701.1"/>
    <property type="molecule type" value="Genomic_DNA"/>
</dbReference>
<dbReference type="InterPro" id="IPR006390">
    <property type="entry name" value="DHP_synth_dom"/>
</dbReference>
<dbReference type="PANTHER" id="PTHR20941">
    <property type="entry name" value="FOLATE SYNTHESIS PROTEINS"/>
    <property type="match status" value="1"/>
</dbReference>
<evidence type="ECO:0000259" key="12">
    <source>
        <dbReference type="PROSITE" id="PS50972"/>
    </source>
</evidence>
<keyword evidence="14" id="KW-1185">Reference proteome</keyword>
<keyword evidence="7" id="KW-0808">Transferase</keyword>
<evidence type="ECO:0000256" key="3">
    <source>
        <dbReference type="ARBA" id="ARBA00004763"/>
    </source>
</evidence>
<dbReference type="Proteomes" id="UP000321685">
    <property type="component" value="Unassembled WGS sequence"/>
</dbReference>
<dbReference type="GO" id="GO:0046654">
    <property type="term" value="P:tetrahydrofolate biosynthetic process"/>
    <property type="evidence" value="ECO:0007669"/>
    <property type="project" value="TreeGrafter"/>
</dbReference>
<accession>A0A511DFY0</accession>
<evidence type="ECO:0000256" key="4">
    <source>
        <dbReference type="ARBA" id="ARBA00009503"/>
    </source>
</evidence>
<evidence type="ECO:0000256" key="10">
    <source>
        <dbReference type="ARBA" id="ARBA00022909"/>
    </source>
</evidence>
<keyword evidence="10" id="KW-0289">Folate biosynthesis</keyword>
<comment type="pathway">
    <text evidence="3">Cofactor biosynthesis; tetrahydrofolate biosynthesis; 7,8-dihydrofolate from 2-amino-4-hydroxy-6-hydroxymethyl-7,8-dihydropteridine diphosphate and 4-aminobenzoate: step 1/2.</text>
</comment>
<keyword evidence="8" id="KW-0479">Metal-binding</keyword>
<dbReference type="EC" id="2.5.1.15" evidence="5"/>
<comment type="cofactor">
    <cofactor evidence="2">
        <name>Mg(2+)</name>
        <dbReference type="ChEBI" id="CHEBI:18420"/>
    </cofactor>
</comment>
<dbReference type="Gene3D" id="3.20.20.20">
    <property type="entry name" value="Dihydropteroate synthase-like"/>
    <property type="match status" value="1"/>
</dbReference>
<reference evidence="13 14" key="1">
    <citation type="submission" date="2019-07" db="EMBL/GenBank/DDBJ databases">
        <title>Whole genome shotgun sequence of Pseudonocardia sulfidoxydans NBRC 16205.</title>
        <authorList>
            <person name="Hosoyama A."/>
            <person name="Uohara A."/>
            <person name="Ohji S."/>
            <person name="Ichikawa N."/>
        </authorList>
    </citation>
    <scope>NUCLEOTIDE SEQUENCE [LARGE SCALE GENOMIC DNA]</scope>
    <source>
        <strain evidence="13 14">NBRC 16205</strain>
    </source>
</reference>
<dbReference type="GO" id="GO:0046872">
    <property type="term" value="F:metal ion binding"/>
    <property type="evidence" value="ECO:0007669"/>
    <property type="project" value="UniProtKB-KW"/>
</dbReference>
<evidence type="ECO:0000256" key="1">
    <source>
        <dbReference type="ARBA" id="ARBA00000012"/>
    </source>
</evidence>
<dbReference type="GO" id="GO:0005829">
    <property type="term" value="C:cytosol"/>
    <property type="evidence" value="ECO:0007669"/>
    <property type="project" value="TreeGrafter"/>
</dbReference>
<dbReference type="OrthoDB" id="9811744at2"/>
<dbReference type="AlphaFoldDB" id="A0A511DFY0"/>
<proteinExistence type="inferred from homology"/>
<dbReference type="CDD" id="cd00739">
    <property type="entry name" value="DHPS"/>
    <property type="match status" value="1"/>
</dbReference>
<dbReference type="GO" id="GO:0046656">
    <property type="term" value="P:folic acid biosynthetic process"/>
    <property type="evidence" value="ECO:0007669"/>
    <property type="project" value="UniProtKB-KW"/>
</dbReference>
<sequence>MGILNVTPDSFSDGGRYIATSAAVSRGLLMREQGADIIDVGGESTRPGAGRVPAREELRRVVPVVRELVAAGCTVSIDTMRAVVAEACVDAGAVLVNDVSGGLADPAMTRCVAELGTPFVAMHWRGHSADMHRHAHYDDVVGDVLAELRERIDRLVEGGIAVERIIVDPGLGFAKTAEQSWQLLRGLRSLAELGRPLLVGASRKSFLATCLPWEGDETRERRLDAATATVSAAVAVDGAFAVRVHDVAASAAAIRVAEAMREGAARRPLRCAAVDPVGLPRDTDRAAAQVSRT</sequence>
<dbReference type="FunFam" id="3.20.20.20:FF:000006">
    <property type="entry name" value="Dihydropteroate synthase"/>
    <property type="match status" value="1"/>
</dbReference>
<evidence type="ECO:0000256" key="2">
    <source>
        <dbReference type="ARBA" id="ARBA00001946"/>
    </source>
</evidence>
<dbReference type="NCBIfam" id="TIGR01496">
    <property type="entry name" value="DHPS"/>
    <property type="match status" value="1"/>
</dbReference>
<evidence type="ECO:0000256" key="11">
    <source>
        <dbReference type="ARBA" id="ARBA00030193"/>
    </source>
</evidence>
<evidence type="ECO:0000313" key="13">
    <source>
        <dbReference type="EMBL" id="GEL23701.1"/>
    </source>
</evidence>
<gene>
    <name evidence="13" type="primary">folP</name>
    <name evidence="13" type="ORF">PSU4_26550</name>
</gene>
<feature type="domain" description="Pterin-binding" evidence="12">
    <location>
        <begin position="1"/>
        <end position="255"/>
    </location>
</feature>
<evidence type="ECO:0000256" key="8">
    <source>
        <dbReference type="ARBA" id="ARBA00022723"/>
    </source>
</evidence>
<evidence type="ECO:0000256" key="5">
    <source>
        <dbReference type="ARBA" id="ARBA00012458"/>
    </source>
</evidence>
<evidence type="ECO:0000256" key="9">
    <source>
        <dbReference type="ARBA" id="ARBA00022842"/>
    </source>
</evidence>
<dbReference type="PROSITE" id="PS50972">
    <property type="entry name" value="PTERIN_BINDING"/>
    <property type="match status" value="1"/>
</dbReference>
<dbReference type="PROSITE" id="PS00793">
    <property type="entry name" value="DHPS_2"/>
    <property type="match status" value="1"/>
</dbReference>
<dbReference type="Pfam" id="PF00809">
    <property type="entry name" value="Pterin_bind"/>
    <property type="match status" value="1"/>
</dbReference>
<organism evidence="13 14">
    <name type="scientific">Pseudonocardia sulfidoxydans NBRC 16205</name>
    <dbReference type="NCBI Taxonomy" id="1223511"/>
    <lineage>
        <taxon>Bacteria</taxon>
        <taxon>Bacillati</taxon>
        <taxon>Actinomycetota</taxon>
        <taxon>Actinomycetes</taxon>
        <taxon>Pseudonocardiales</taxon>
        <taxon>Pseudonocardiaceae</taxon>
        <taxon>Pseudonocardia</taxon>
    </lineage>
</organism>
<name>A0A511DFY0_9PSEU</name>
<dbReference type="InterPro" id="IPR000489">
    <property type="entry name" value="Pterin-binding_dom"/>
</dbReference>
<dbReference type="PANTHER" id="PTHR20941:SF1">
    <property type="entry name" value="FOLIC ACID SYNTHESIS PROTEIN FOL1"/>
    <property type="match status" value="1"/>
</dbReference>
<dbReference type="GO" id="GO:0004156">
    <property type="term" value="F:dihydropteroate synthase activity"/>
    <property type="evidence" value="ECO:0007669"/>
    <property type="project" value="UniProtKB-EC"/>
</dbReference>
<dbReference type="SUPFAM" id="SSF51717">
    <property type="entry name" value="Dihydropteroate synthetase-like"/>
    <property type="match status" value="1"/>
</dbReference>
<comment type="catalytic activity">
    <reaction evidence="1">
        <text>(7,8-dihydropterin-6-yl)methyl diphosphate + 4-aminobenzoate = 7,8-dihydropteroate + diphosphate</text>
        <dbReference type="Rhea" id="RHEA:19949"/>
        <dbReference type="ChEBI" id="CHEBI:17836"/>
        <dbReference type="ChEBI" id="CHEBI:17839"/>
        <dbReference type="ChEBI" id="CHEBI:33019"/>
        <dbReference type="ChEBI" id="CHEBI:72950"/>
        <dbReference type="EC" id="2.5.1.15"/>
    </reaction>
</comment>
<comment type="caution">
    <text evidence="13">The sequence shown here is derived from an EMBL/GenBank/DDBJ whole genome shotgun (WGS) entry which is preliminary data.</text>
</comment>
<comment type="similarity">
    <text evidence="4">Belongs to the DHPS family.</text>
</comment>
<protein>
    <recommendedName>
        <fullName evidence="6">Dihydropteroate synthase</fullName>
        <ecNumber evidence="5">2.5.1.15</ecNumber>
    </recommendedName>
    <alternativeName>
        <fullName evidence="11">Dihydropteroate pyrophosphorylase</fullName>
    </alternativeName>
</protein>
<evidence type="ECO:0000256" key="6">
    <source>
        <dbReference type="ARBA" id="ARBA00016919"/>
    </source>
</evidence>
<evidence type="ECO:0000256" key="7">
    <source>
        <dbReference type="ARBA" id="ARBA00022679"/>
    </source>
</evidence>
<dbReference type="InterPro" id="IPR045031">
    <property type="entry name" value="DHP_synth-like"/>
</dbReference>
<keyword evidence="9" id="KW-0460">Magnesium</keyword>
<dbReference type="RefSeq" id="WP_147107303.1">
    <property type="nucleotide sequence ID" value="NZ_BJVJ01000023.1"/>
</dbReference>